<dbReference type="SMART" id="SM00360">
    <property type="entry name" value="RRM"/>
    <property type="match status" value="4"/>
</dbReference>
<dbReference type="InterPro" id="IPR006515">
    <property type="entry name" value="PABP_1234"/>
</dbReference>
<keyword evidence="6" id="KW-0810">Translation regulation</keyword>
<evidence type="ECO:0000256" key="1">
    <source>
        <dbReference type="ARBA" id="ARBA00004123"/>
    </source>
</evidence>
<feature type="domain" description="RRM" evidence="12">
    <location>
        <begin position="269"/>
        <end position="346"/>
    </location>
</feature>
<dbReference type="SMART" id="SM00517">
    <property type="entry name" value="PolyA"/>
    <property type="match status" value="1"/>
</dbReference>
<dbReference type="InterPro" id="IPR000504">
    <property type="entry name" value="RRM_dom"/>
</dbReference>
<keyword evidence="4 10" id="KW-0963">Cytoplasm</keyword>
<dbReference type="GO" id="GO:0005737">
    <property type="term" value="C:cytoplasm"/>
    <property type="evidence" value="ECO:0007669"/>
    <property type="project" value="UniProtKB-SubCell"/>
</dbReference>
<dbReference type="CDD" id="cd12381">
    <property type="entry name" value="RRM4_I_PABPs"/>
    <property type="match status" value="1"/>
</dbReference>
<sequence>MKKTKENARALEHQPRKRSTRRKITWEFDPPNDSSDTFNIKLDADKFCVDSSVALPLPDLASPWTLPVRKRWKMMVNSVDASRSRPTYILSDIPVNRCLSNFRRGQRQEEGSEMHLFTWEIWRDHVKRSSLGYGYVNFSTPHDAANALEILNFTPINGKPIRIMFSHRDPSLRKSGYANVFIKNLDHSIDNKALHDTFSTFGRVLSCKVAADSNGHSKGYGFVQFDQEEAAQKAIKCLNGMLLNDKQVYVGLFIRHKERNRANGSPSFTNVFVKNLSNTVTDEDLERSFSPCGFITSAVVMKDANGKSRCFGFVNFQSPDSAAAAVEKLNNTTHGDKVWYVGRAQKKAEREAILRANFEQQKISRFEKLQGANLYVKNLGDTINDEKLKELFSEFGCMTSWKVMLDQYGVSKGSGFVAFSTPEEAARAINEMNGKMIGRKPLYVAVAQRKEERKAKLQAHFSQLQAQGVMPSLPSGIPGFHPGAARLAPQHIYFGQGNPGLISSQPAGYGYQQQILPGIHPGVGPNFIIPYHIQRQGQHGNRMGNRRGRNSRRQQQQQQILNHNPNQGYRYIATTLEGIDPSSLAPQGLVGSMMSIPFDASGMPLSPMDFARSGPMPISPATLASALASATPQNQHLMLGEQLYQLVQHLEPKNAGKVTGMLLEMDPTEVLHLIESPDALKRKVAEAMDVLHSSALGSDDVNGQLASLSLTD</sequence>
<evidence type="ECO:0000256" key="8">
    <source>
        <dbReference type="ARBA" id="ARBA00023242"/>
    </source>
</evidence>
<feature type="domain" description="RRM" evidence="12">
    <location>
        <begin position="372"/>
        <end position="449"/>
    </location>
</feature>
<dbReference type="EMBL" id="BSYO01000040">
    <property type="protein sequence ID" value="GMH31622.1"/>
    <property type="molecule type" value="Genomic_DNA"/>
</dbReference>
<evidence type="ECO:0000256" key="10">
    <source>
        <dbReference type="RuleBase" id="RU362004"/>
    </source>
</evidence>
<evidence type="ECO:0000259" key="13">
    <source>
        <dbReference type="PROSITE" id="PS51309"/>
    </source>
</evidence>
<feature type="domain" description="RRM" evidence="12">
    <location>
        <begin position="86"/>
        <end position="168"/>
    </location>
</feature>
<evidence type="ECO:0000256" key="3">
    <source>
        <dbReference type="ARBA" id="ARBA00008557"/>
    </source>
</evidence>
<comment type="subcellular location">
    <subcellularLocation>
        <location evidence="2 10">Cytoplasm</location>
    </subcellularLocation>
    <subcellularLocation>
        <location evidence="1">Nucleus</location>
    </subcellularLocation>
</comment>
<dbReference type="GO" id="GO:0005634">
    <property type="term" value="C:nucleus"/>
    <property type="evidence" value="ECO:0007669"/>
    <property type="project" value="UniProtKB-SubCell"/>
</dbReference>
<feature type="compositionally biased region" description="Basic and acidic residues" evidence="11">
    <location>
        <begin position="1"/>
        <end position="14"/>
    </location>
</feature>
<keyword evidence="15" id="KW-1185">Reference proteome</keyword>
<dbReference type="InterPro" id="IPR035979">
    <property type="entry name" value="RBD_domain_sf"/>
</dbReference>
<dbReference type="InterPro" id="IPR003954">
    <property type="entry name" value="RRM_euk-type"/>
</dbReference>
<dbReference type="InterPro" id="IPR036053">
    <property type="entry name" value="PABP-dom"/>
</dbReference>
<dbReference type="NCBIfam" id="TIGR01628">
    <property type="entry name" value="PABP-1234"/>
    <property type="match status" value="1"/>
</dbReference>
<dbReference type="Gene3D" id="1.10.1900.10">
    <property type="entry name" value="c-terminal domain of poly(a) binding protein"/>
    <property type="match status" value="1"/>
</dbReference>
<dbReference type="FunFam" id="1.10.1900.10:FF:000003">
    <property type="entry name" value="Polyadenylate-binding protein"/>
    <property type="match status" value="1"/>
</dbReference>
<feature type="region of interest" description="Disordered" evidence="11">
    <location>
        <begin position="537"/>
        <end position="566"/>
    </location>
</feature>
<dbReference type="InterPro" id="IPR012677">
    <property type="entry name" value="Nucleotide-bd_a/b_plait_sf"/>
</dbReference>
<dbReference type="PROSITE" id="PS51309">
    <property type="entry name" value="PABC"/>
    <property type="match status" value="1"/>
</dbReference>
<keyword evidence="8" id="KW-0539">Nucleus</keyword>
<protein>
    <recommendedName>
        <fullName evidence="10">Polyadenylate-binding protein</fullName>
        <shortName evidence="10">PABP</shortName>
    </recommendedName>
</protein>
<dbReference type="SMART" id="SM00361">
    <property type="entry name" value="RRM_1"/>
    <property type="match status" value="3"/>
</dbReference>
<comment type="similarity">
    <text evidence="3 10">Belongs to the polyadenylate-binding protein type-1 family.</text>
</comment>
<evidence type="ECO:0000256" key="6">
    <source>
        <dbReference type="ARBA" id="ARBA00022845"/>
    </source>
</evidence>
<dbReference type="SUPFAM" id="SSF54928">
    <property type="entry name" value="RNA-binding domain, RBD"/>
    <property type="match status" value="3"/>
</dbReference>
<comment type="function">
    <text evidence="10">Binds the poly(A) tail of mRNA.</text>
</comment>
<evidence type="ECO:0000256" key="4">
    <source>
        <dbReference type="ARBA" id="ARBA00022490"/>
    </source>
</evidence>
<feature type="domain" description="PABC" evidence="13">
    <location>
        <begin position="619"/>
        <end position="696"/>
    </location>
</feature>
<dbReference type="Pfam" id="PF00658">
    <property type="entry name" value="MLLE"/>
    <property type="match status" value="1"/>
</dbReference>
<evidence type="ECO:0000259" key="12">
    <source>
        <dbReference type="PROSITE" id="PS50102"/>
    </source>
</evidence>
<reference evidence="14" key="1">
    <citation type="submission" date="2023-05" db="EMBL/GenBank/DDBJ databases">
        <title>Nepenthes gracilis genome sequencing.</title>
        <authorList>
            <person name="Fukushima K."/>
        </authorList>
    </citation>
    <scope>NUCLEOTIDE SEQUENCE</scope>
    <source>
        <strain evidence="14">SING2019-196</strain>
    </source>
</reference>
<evidence type="ECO:0000256" key="7">
    <source>
        <dbReference type="ARBA" id="ARBA00022884"/>
    </source>
</evidence>
<organism evidence="14 15">
    <name type="scientific">Nepenthes gracilis</name>
    <name type="common">Slender pitcher plant</name>
    <dbReference type="NCBI Taxonomy" id="150966"/>
    <lineage>
        <taxon>Eukaryota</taxon>
        <taxon>Viridiplantae</taxon>
        <taxon>Streptophyta</taxon>
        <taxon>Embryophyta</taxon>
        <taxon>Tracheophyta</taxon>
        <taxon>Spermatophyta</taxon>
        <taxon>Magnoliopsida</taxon>
        <taxon>eudicotyledons</taxon>
        <taxon>Gunneridae</taxon>
        <taxon>Pentapetalae</taxon>
        <taxon>Caryophyllales</taxon>
        <taxon>Nepenthaceae</taxon>
        <taxon>Nepenthes</taxon>
    </lineage>
</organism>
<proteinExistence type="inferred from homology"/>
<dbReference type="GO" id="GO:0003723">
    <property type="term" value="F:RNA binding"/>
    <property type="evidence" value="ECO:0007669"/>
    <property type="project" value="UniProtKB-UniRule"/>
</dbReference>
<dbReference type="CDD" id="cd12379">
    <property type="entry name" value="RRM2_I_PABPs"/>
    <property type="match status" value="1"/>
</dbReference>
<dbReference type="AlphaFoldDB" id="A0AAD3TMP0"/>
<dbReference type="InterPro" id="IPR002004">
    <property type="entry name" value="PABP_HYD_C"/>
</dbReference>
<feature type="region of interest" description="Disordered" evidence="11">
    <location>
        <begin position="1"/>
        <end position="23"/>
    </location>
</feature>
<evidence type="ECO:0000256" key="2">
    <source>
        <dbReference type="ARBA" id="ARBA00004496"/>
    </source>
</evidence>
<feature type="domain" description="RRM" evidence="12">
    <location>
        <begin position="178"/>
        <end position="255"/>
    </location>
</feature>
<name>A0AAD3TMP0_NEPGR</name>
<dbReference type="Gene3D" id="3.30.70.330">
    <property type="match status" value="4"/>
</dbReference>
<dbReference type="Pfam" id="PF00076">
    <property type="entry name" value="RRM_1"/>
    <property type="match status" value="4"/>
</dbReference>
<dbReference type="PROSITE" id="PS50102">
    <property type="entry name" value="RRM"/>
    <property type="match status" value="4"/>
</dbReference>
<dbReference type="GO" id="GO:0006417">
    <property type="term" value="P:regulation of translation"/>
    <property type="evidence" value="ECO:0007669"/>
    <property type="project" value="UniProtKB-KW"/>
</dbReference>
<evidence type="ECO:0000256" key="9">
    <source>
        <dbReference type="PROSITE-ProRule" id="PRU00176"/>
    </source>
</evidence>
<evidence type="ECO:0000256" key="5">
    <source>
        <dbReference type="ARBA" id="ARBA00022737"/>
    </source>
</evidence>
<dbReference type="CDD" id="cd12380">
    <property type="entry name" value="RRM3_I_PABPs"/>
    <property type="match status" value="1"/>
</dbReference>
<evidence type="ECO:0000313" key="14">
    <source>
        <dbReference type="EMBL" id="GMH31622.1"/>
    </source>
</evidence>
<accession>A0AAD3TMP0</accession>
<keyword evidence="5" id="KW-0677">Repeat</keyword>
<evidence type="ECO:0000313" key="15">
    <source>
        <dbReference type="Proteomes" id="UP001279734"/>
    </source>
</evidence>
<dbReference type="FunFam" id="3.30.70.330:FF:000217">
    <property type="entry name" value="Polyadenylate-binding protein"/>
    <property type="match status" value="1"/>
</dbReference>
<gene>
    <name evidence="14" type="ORF">Nepgr_033466</name>
</gene>
<dbReference type="SUPFAM" id="SSF63570">
    <property type="entry name" value="PABC (PABP) domain"/>
    <property type="match status" value="1"/>
</dbReference>
<evidence type="ECO:0000256" key="11">
    <source>
        <dbReference type="SAM" id="MobiDB-lite"/>
    </source>
</evidence>
<dbReference type="Proteomes" id="UP001279734">
    <property type="component" value="Unassembled WGS sequence"/>
</dbReference>
<keyword evidence="7 9" id="KW-0694">RNA-binding</keyword>
<dbReference type="FunFam" id="3.30.70.330:FF:000003">
    <property type="entry name" value="Polyadenylate-binding protein"/>
    <property type="match status" value="1"/>
</dbReference>
<dbReference type="PANTHER" id="PTHR24012">
    <property type="entry name" value="RNA BINDING PROTEIN"/>
    <property type="match status" value="1"/>
</dbReference>
<dbReference type="InterPro" id="IPR045305">
    <property type="entry name" value="RRM2_I_PABPs"/>
</dbReference>
<comment type="caution">
    <text evidence="14">The sequence shown here is derived from an EMBL/GenBank/DDBJ whole genome shotgun (WGS) entry which is preliminary data.</text>
</comment>